<name>A0AAT9JAA1_9VIRU</name>
<protein>
    <submittedName>
        <fullName evidence="1">ORF3</fullName>
    </submittedName>
</protein>
<evidence type="ECO:0000313" key="1">
    <source>
        <dbReference type="EMBL" id="DBA52042.1"/>
    </source>
</evidence>
<accession>A0AAT9JAA1</accession>
<reference evidence="1" key="2">
    <citation type="submission" date="2024-03" db="EMBL/GenBank/DDBJ databases">
        <authorList>
            <person name="Ni Y."/>
            <person name="Xu T."/>
            <person name="Yan S."/>
            <person name="Chen L."/>
            <person name="Wang Y."/>
        </authorList>
    </citation>
    <scope>NUCLEOTIDE SEQUENCE</scope>
    <source>
        <strain evidence="1">NMC1</strain>
    </source>
</reference>
<proteinExistence type="predicted"/>
<sequence>MNEKLDYTNGECTRHIHKFEDLTKTRLDDWSAPVIQRIVYTSEKPVVVYDDYDGYTWIEPFGFYLRNTDPVRYNLIQKSHDDNRDFGTSGEILWINSCEYCGHGIYHEKYFIVNDVVKLKMRIGSFCVKYFYNVMSDTDNVNTYKLKLMLRQFNDWWMDRVIFLLNAYPQDYGYGYHRDLRTGKYAGGRLYAEPKKLLKELMSFNNFWTAPTLKQLKHINTVAKNWELPSMFEDTDTT</sequence>
<reference evidence="1" key="1">
    <citation type="journal article" date="2024" name="Environ. Microbiol. Rep.">
        <title>Hiding in plain sight: The discovery of complete genomes of 11 hypothetical spindle-shaped viruses that putatively infect mesophilic ammonia-oxidizing archaea.</title>
        <authorList>
            <person name="Ni Y."/>
            <person name="Xu T."/>
            <person name="Yan S."/>
            <person name="Chen L."/>
            <person name="Wang Y."/>
        </authorList>
    </citation>
    <scope>NUCLEOTIDE SEQUENCE</scope>
    <source>
        <strain evidence="1">NMC1</strain>
    </source>
</reference>
<dbReference type="EMBL" id="BK067789">
    <property type="protein sequence ID" value="DBA52042.1"/>
    <property type="molecule type" value="Genomic_DNA"/>
</dbReference>
<organism evidence="1">
    <name type="scientific">Nitrosopumilaceae spindle-shaped virus</name>
    <dbReference type="NCBI Taxonomy" id="3065433"/>
    <lineage>
        <taxon>Viruses</taxon>
    </lineage>
</organism>